<dbReference type="EC" id="2.7.7.48" evidence="1"/>
<feature type="domain" description="RdRp catalytic" evidence="8">
    <location>
        <begin position="146"/>
        <end position="344"/>
    </location>
</feature>
<evidence type="ECO:0000256" key="7">
    <source>
        <dbReference type="ARBA" id="ARBA00022953"/>
    </source>
</evidence>
<name>A0A0B5KJZ0_9ORTO</name>
<accession>A0A0B5KJZ0</accession>
<evidence type="ECO:0000313" key="9">
    <source>
        <dbReference type="EMBL" id="AJG39085.1"/>
    </source>
</evidence>
<dbReference type="GO" id="GO:0003723">
    <property type="term" value="F:RNA binding"/>
    <property type="evidence" value="ECO:0007669"/>
    <property type="project" value="InterPro"/>
</dbReference>
<dbReference type="GO" id="GO:0039694">
    <property type="term" value="P:viral RNA genome replication"/>
    <property type="evidence" value="ECO:0007669"/>
    <property type="project" value="InterPro"/>
</dbReference>
<dbReference type="GO" id="GO:0000166">
    <property type="term" value="F:nucleotide binding"/>
    <property type="evidence" value="ECO:0007669"/>
    <property type="project" value="UniProtKB-KW"/>
</dbReference>
<proteinExistence type="predicted"/>
<keyword evidence="5" id="KW-0548">Nucleotidyltransferase</keyword>
<evidence type="ECO:0000256" key="3">
    <source>
        <dbReference type="ARBA" id="ARBA00022484"/>
    </source>
</evidence>
<evidence type="ECO:0000256" key="1">
    <source>
        <dbReference type="ARBA" id="ARBA00012494"/>
    </source>
</evidence>
<evidence type="ECO:0000256" key="6">
    <source>
        <dbReference type="ARBA" id="ARBA00022741"/>
    </source>
</evidence>
<evidence type="ECO:0000256" key="5">
    <source>
        <dbReference type="ARBA" id="ARBA00022695"/>
    </source>
</evidence>
<keyword evidence="4" id="KW-0808">Transferase</keyword>
<dbReference type="EMBL" id="KM817616">
    <property type="protein sequence ID" value="AJG39085.1"/>
    <property type="molecule type" value="Viral_cRNA"/>
</dbReference>
<dbReference type="PROSITE" id="PS50525">
    <property type="entry name" value="RDRP_SSRNA_NEG_SEG"/>
    <property type="match status" value="1"/>
</dbReference>
<evidence type="ECO:0000256" key="2">
    <source>
        <dbReference type="ARBA" id="ARBA00020035"/>
    </source>
</evidence>
<sequence length="604" mass="70071">MLDFFKLNNMGSTFNMIDWLRAWSGLFSKESIKCKEKDIKIERVSHYNKRRKTITQTEKTKVRTKIVTKRGEEKNMFLMELAVEFCAYLKSKERSKLHRRAIASANMILRMYFEIIEKFHLSLGKKINGSTIAQGGVEKQSKITTSLSMLSHLSCSLLATEDATKWNECLAPSCFYIMHDVFFNLRHRREMGVVHPLPDAFYNIMSEITQTGIFLLSRKRVFIGQGHVLEGTNGFTRHRWYNVDESQLNTHTQEWYKKIKNDLDSRDCLYSPYGMLMGMLNAGSTTYGLVPTIGMEKHLTCIRSSDDSITLFTSTGLGEIWEVITTMYWRYRLVGINVSMKKTRFFRWPFGEYTSWYIDEDFIAQYGVEVSSIRPKGDTPHTDFHSAATETNVVLREFRADNIGAEMMLALRIANVRRLWRIERNENKRVPEGVGPEILLLADGGLSPWHSTNCYLNEVGIKFVLASTEKSKEYLYKVNNPNNPFSRKETEKFSFNHEVSAVINSEIDIPRNMFCYIKRPNKTLKSNFKIKEKREMVASNFLVNMLESVEPANAVMRPTSDVKISTFLSNVLEFMLASARSSECSREELEMYDFVQKYKDILFK</sequence>
<keyword evidence="7" id="KW-0693">Viral RNA replication</keyword>
<organism evidence="9">
    <name type="scientific">Jiujie Fly Virus</name>
    <dbReference type="NCBI Taxonomy" id="1608055"/>
    <lineage>
        <taxon>Viruses</taxon>
        <taxon>Riboviria</taxon>
        <taxon>Orthornavirae</taxon>
        <taxon>Negarnaviricota</taxon>
        <taxon>Polyploviricotina</taxon>
        <taxon>Insthoviricetes</taxon>
        <taxon>Articulavirales</taxon>
        <taxon>Orthomyxoviridae</taxon>
        <taxon>Quaranjavirus</taxon>
    </lineage>
</organism>
<protein>
    <recommendedName>
        <fullName evidence="2">RNA-directed RNA polymerase catalytic subunit</fullName>
        <ecNumber evidence="1">2.7.7.48</ecNumber>
    </recommendedName>
</protein>
<dbReference type="GO" id="GO:0003968">
    <property type="term" value="F:RNA-directed RNA polymerase activity"/>
    <property type="evidence" value="ECO:0007669"/>
    <property type="project" value="UniProtKB-KW"/>
</dbReference>
<keyword evidence="3" id="KW-0696">RNA-directed RNA polymerase</keyword>
<dbReference type="Pfam" id="PF00602">
    <property type="entry name" value="Flu_PB1"/>
    <property type="match status" value="1"/>
</dbReference>
<gene>
    <name evidence="9" type="primary">PB1</name>
</gene>
<reference evidence="9" key="2">
    <citation type="journal article" date="2015" name="Elife">
        <title>Unprecedented genomic diversity of RNA viruses in arthropods reveals the ancestry of negative-sense RNA viruses.</title>
        <authorList>
            <person name="Li C.X."/>
            <person name="Shi M."/>
            <person name="Tian J.H."/>
            <person name="Lin X.D."/>
            <person name="Kang Y.J."/>
            <person name="Chen L.J."/>
            <person name="Qin X.C."/>
            <person name="Xu J."/>
            <person name="Holmes E.C."/>
            <person name="Zhang Y.Z."/>
        </authorList>
    </citation>
    <scope>NUCLEOTIDE SEQUENCE</scope>
    <source>
        <strain evidence="9">JJ3-6</strain>
    </source>
</reference>
<dbReference type="InterPro" id="IPR001407">
    <property type="entry name" value="RNA_pol_PB1_influenza"/>
</dbReference>
<keyword evidence="6" id="KW-0547">Nucleotide-binding</keyword>
<evidence type="ECO:0000256" key="4">
    <source>
        <dbReference type="ARBA" id="ARBA00022679"/>
    </source>
</evidence>
<reference evidence="9" key="1">
    <citation type="submission" date="2014-09" db="EMBL/GenBank/DDBJ databases">
        <authorList>
            <person name="Li C.-X."/>
            <person name="Shi M."/>
            <person name="Tian J.-H."/>
            <person name="Lin X.-D."/>
            <person name="Kang Y.-J."/>
            <person name="Qin X.-C."/>
            <person name="Chen L.-J."/>
            <person name="Xu J."/>
            <person name="Holmes E.C."/>
        </authorList>
    </citation>
    <scope>NUCLEOTIDE SEQUENCE</scope>
    <source>
        <strain evidence="9">JJ3-6</strain>
    </source>
</reference>
<dbReference type="InterPro" id="IPR007099">
    <property type="entry name" value="RNA-dir_pol_NSvirus"/>
</dbReference>
<evidence type="ECO:0000259" key="8">
    <source>
        <dbReference type="PROSITE" id="PS50525"/>
    </source>
</evidence>